<protein>
    <submittedName>
        <fullName evidence="1">Uncharacterized protein</fullName>
    </submittedName>
</protein>
<dbReference type="EMBL" id="UOEX01000061">
    <property type="protein sequence ID" value="VAW33767.1"/>
    <property type="molecule type" value="Genomic_DNA"/>
</dbReference>
<name>A0A3B0V6X1_9ZZZZ</name>
<organism evidence="1">
    <name type="scientific">hydrothermal vent metagenome</name>
    <dbReference type="NCBI Taxonomy" id="652676"/>
    <lineage>
        <taxon>unclassified sequences</taxon>
        <taxon>metagenomes</taxon>
        <taxon>ecological metagenomes</taxon>
    </lineage>
</organism>
<gene>
    <name evidence="1" type="ORF">MNBD_DELTA03-1661</name>
</gene>
<dbReference type="AlphaFoldDB" id="A0A3B0V6X1"/>
<accession>A0A3B0V6X1</accession>
<evidence type="ECO:0000313" key="1">
    <source>
        <dbReference type="EMBL" id="VAW33767.1"/>
    </source>
</evidence>
<proteinExistence type="predicted"/>
<sequence length="77" mass="8763">MNKNSTMRIICPECGNDTDFFEVADGVIITTRYVQNDDCSFSQDGDESQILGDIKFYCAECNADLSYSHQRFLAMLF</sequence>
<reference evidence="1" key="1">
    <citation type="submission" date="2018-06" db="EMBL/GenBank/DDBJ databases">
        <authorList>
            <person name="Zhirakovskaya E."/>
        </authorList>
    </citation>
    <scope>NUCLEOTIDE SEQUENCE</scope>
</reference>